<organism evidence="1 2">
    <name type="scientific">Teladorsagia circumcincta</name>
    <name type="common">Brown stomach worm</name>
    <name type="synonym">Ostertagia circumcincta</name>
    <dbReference type="NCBI Taxonomy" id="45464"/>
    <lineage>
        <taxon>Eukaryota</taxon>
        <taxon>Metazoa</taxon>
        <taxon>Ecdysozoa</taxon>
        <taxon>Nematoda</taxon>
        <taxon>Chromadorea</taxon>
        <taxon>Rhabditida</taxon>
        <taxon>Rhabditina</taxon>
        <taxon>Rhabditomorpha</taxon>
        <taxon>Strongyloidea</taxon>
        <taxon>Trichostrongylidae</taxon>
        <taxon>Teladorsagia</taxon>
    </lineage>
</organism>
<dbReference type="Pfam" id="PF10229">
    <property type="entry name" value="MMADHC"/>
    <property type="match status" value="1"/>
</dbReference>
<dbReference type="PANTHER" id="PTHR13192">
    <property type="entry name" value="MY011 PROTEIN"/>
    <property type="match status" value="1"/>
</dbReference>
<dbReference type="GO" id="GO:0005739">
    <property type="term" value="C:mitochondrion"/>
    <property type="evidence" value="ECO:0007669"/>
    <property type="project" value="TreeGrafter"/>
</dbReference>
<sequence>MICGRILSLLTSTRCDLLDMTQNSVAAARQNVSSLIERAEHPNDECECCWTANAGIYLSTTTVLHAATNHSPVSGICEGCPRSIPTMNVSAVGPQMRAFTCRLRQFSTQPQITHPSVVFVKDVQARQNSLLGPDKQFPLNGDVCPKLLIQEQPFVQRSAPPSLMDQSTRTVQELLSTSRVDADEDYASKIQESLIEEAQANAGDWPVELTVQECPRLLKKDMKHLFPGMHFDNVNVSVINITQKTEHDMKAWSEEMEQEREMLTASFISSATAICTTLRRCGYWADFIDPSSGRPYLGKFTNHTLFETDDAYKQMGFRIEDLGCCKVLQHVVWGTNAFVGTLFTDAPPDCTIVKDIVRKVNTDEAVALILFFDIDLIVDPLNCLSAFASGATLPFCASIEKCLFSNLQRSMCCGCIIYQKLAVLLCPLDLRKLMFENILLTGGPTLIPGFLRRLKVICSVRYKMLYDYGRFREKRGWRSVFCPNGPTMFSMEFPAESRNLIGD</sequence>
<protein>
    <submittedName>
        <fullName evidence="1">Uncharacterized protein</fullName>
    </submittedName>
</protein>
<dbReference type="SUPFAM" id="SSF53067">
    <property type="entry name" value="Actin-like ATPase domain"/>
    <property type="match status" value="1"/>
</dbReference>
<dbReference type="OrthoDB" id="10263782at2759"/>
<dbReference type="PANTHER" id="PTHR13192:SF3">
    <property type="entry name" value="COBALAMIN TRAFFICKING PROTEIN CBLD"/>
    <property type="match status" value="1"/>
</dbReference>
<keyword evidence="2" id="KW-1185">Reference proteome</keyword>
<dbReference type="InterPro" id="IPR019362">
    <property type="entry name" value="MMADHC"/>
</dbReference>
<accession>A0A2G9U9E8</accession>
<evidence type="ECO:0000313" key="1">
    <source>
        <dbReference type="EMBL" id="PIO66887.1"/>
    </source>
</evidence>
<dbReference type="GO" id="GO:0009235">
    <property type="term" value="P:cobalamin metabolic process"/>
    <property type="evidence" value="ECO:0007669"/>
    <property type="project" value="InterPro"/>
</dbReference>
<reference evidence="1 2" key="1">
    <citation type="submission" date="2015-09" db="EMBL/GenBank/DDBJ databases">
        <title>Draft genome of the parasitic nematode Teladorsagia circumcincta isolate WARC Sus (inbred).</title>
        <authorList>
            <person name="Mitreva M."/>
        </authorList>
    </citation>
    <scope>NUCLEOTIDE SEQUENCE [LARGE SCALE GENOMIC DNA]</scope>
    <source>
        <strain evidence="1 2">S</strain>
    </source>
</reference>
<evidence type="ECO:0000313" key="2">
    <source>
        <dbReference type="Proteomes" id="UP000230423"/>
    </source>
</evidence>
<dbReference type="InterPro" id="IPR043129">
    <property type="entry name" value="ATPase_NBD"/>
</dbReference>
<name>A0A2G9U9E8_TELCI</name>
<dbReference type="EMBL" id="KZ347965">
    <property type="protein sequence ID" value="PIO66887.1"/>
    <property type="molecule type" value="Genomic_DNA"/>
</dbReference>
<proteinExistence type="predicted"/>
<gene>
    <name evidence="1" type="ORF">TELCIR_11384</name>
</gene>
<dbReference type="AlphaFoldDB" id="A0A2G9U9E8"/>
<dbReference type="Proteomes" id="UP000230423">
    <property type="component" value="Unassembled WGS sequence"/>
</dbReference>
<dbReference type="Gene3D" id="3.30.420.40">
    <property type="match status" value="1"/>
</dbReference>